<dbReference type="SUPFAM" id="SSF103473">
    <property type="entry name" value="MFS general substrate transporter"/>
    <property type="match status" value="1"/>
</dbReference>
<dbReference type="Gene3D" id="1.20.1250.20">
    <property type="entry name" value="MFS general substrate transporter like domains"/>
    <property type="match status" value="1"/>
</dbReference>
<feature type="transmembrane region" description="Helical" evidence="6">
    <location>
        <begin position="494"/>
        <end position="516"/>
    </location>
</feature>
<feature type="compositionally biased region" description="Polar residues" evidence="5">
    <location>
        <begin position="33"/>
        <end position="45"/>
    </location>
</feature>
<name>A0AAF0YAH3_9TREE</name>
<dbReference type="EMBL" id="CP086717">
    <property type="protein sequence ID" value="WOO83005.1"/>
    <property type="molecule type" value="Genomic_DNA"/>
</dbReference>
<organism evidence="8 9">
    <name type="scientific">Vanrija pseudolonga</name>
    <dbReference type="NCBI Taxonomy" id="143232"/>
    <lineage>
        <taxon>Eukaryota</taxon>
        <taxon>Fungi</taxon>
        <taxon>Dikarya</taxon>
        <taxon>Basidiomycota</taxon>
        <taxon>Agaricomycotina</taxon>
        <taxon>Tremellomycetes</taxon>
        <taxon>Trichosporonales</taxon>
        <taxon>Trichosporonaceae</taxon>
        <taxon>Vanrija</taxon>
    </lineage>
</organism>
<dbReference type="Pfam" id="PF07690">
    <property type="entry name" value="MFS_1"/>
    <property type="match status" value="1"/>
</dbReference>
<dbReference type="InterPro" id="IPR011701">
    <property type="entry name" value="MFS"/>
</dbReference>
<dbReference type="GO" id="GO:0022857">
    <property type="term" value="F:transmembrane transporter activity"/>
    <property type="evidence" value="ECO:0007669"/>
    <property type="project" value="InterPro"/>
</dbReference>
<dbReference type="Proteomes" id="UP000827549">
    <property type="component" value="Chromosome 4"/>
</dbReference>
<feature type="transmembrane region" description="Helical" evidence="6">
    <location>
        <begin position="401"/>
        <end position="420"/>
    </location>
</feature>
<dbReference type="PROSITE" id="PS50850">
    <property type="entry name" value="MFS"/>
    <property type="match status" value="1"/>
</dbReference>
<feature type="transmembrane region" description="Helical" evidence="6">
    <location>
        <begin position="156"/>
        <end position="174"/>
    </location>
</feature>
<feature type="region of interest" description="Disordered" evidence="5">
    <location>
        <begin position="549"/>
        <end position="574"/>
    </location>
</feature>
<dbReference type="PANTHER" id="PTHR23502:SF134">
    <property type="entry name" value="MAJOR FACILITATOR SUPERFAMILY (MFS) PROFILE DOMAIN-CONTAINING PROTEIN-RELATED"/>
    <property type="match status" value="1"/>
</dbReference>
<feature type="domain" description="Major facilitator superfamily (MFS) profile" evidence="7">
    <location>
        <begin position="91"/>
        <end position="521"/>
    </location>
</feature>
<keyword evidence="2 6" id="KW-0812">Transmembrane</keyword>
<feature type="transmembrane region" description="Helical" evidence="6">
    <location>
        <begin position="324"/>
        <end position="345"/>
    </location>
</feature>
<feature type="transmembrane region" description="Helical" evidence="6">
    <location>
        <begin position="186"/>
        <end position="208"/>
    </location>
</feature>
<keyword evidence="9" id="KW-1185">Reference proteome</keyword>
<accession>A0AAF0YAH3</accession>
<evidence type="ECO:0000313" key="9">
    <source>
        <dbReference type="Proteomes" id="UP000827549"/>
    </source>
</evidence>
<evidence type="ECO:0000256" key="3">
    <source>
        <dbReference type="ARBA" id="ARBA00022989"/>
    </source>
</evidence>
<evidence type="ECO:0000313" key="8">
    <source>
        <dbReference type="EMBL" id="WOO83005.1"/>
    </source>
</evidence>
<feature type="transmembrane region" description="Helical" evidence="6">
    <location>
        <begin position="89"/>
        <end position="111"/>
    </location>
</feature>
<feature type="transmembrane region" description="Helical" evidence="6">
    <location>
        <begin position="426"/>
        <end position="447"/>
    </location>
</feature>
<dbReference type="InterPro" id="IPR020846">
    <property type="entry name" value="MFS_dom"/>
</dbReference>
<feature type="transmembrane region" description="Helical" evidence="6">
    <location>
        <begin position="131"/>
        <end position="149"/>
    </location>
</feature>
<evidence type="ECO:0000259" key="7">
    <source>
        <dbReference type="PROSITE" id="PS50850"/>
    </source>
</evidence>
<evidence type="ECO:0000256" key="5">
    <source>
        <dbReference type="SAM" id="MobiDB-lite"/>
    </source>
</evidence>
<dbReference type="InterPro" id="IPR036259">
    <property type="entry name" value="MFS_trans_sf"/>
</dbReference>
<dbReference type="GeneID" id="87809707"/>
<feature type="transmembrane region" description="Helical" evidence="6">
    <location>
        <begin position="365"/>
        <end position="381"/>
    </location>
</feature>
<keyword evidence="3 6" id="KW-1133">Transmembrane helix</keyword>
<comment type="subcellular location">
    <subcellularLocation>
        <location evidence="1">Membrane</location>
        <topology evidence="1">Multi-pass membrane protein</topology>
    </subcellularLocation>
</comment>
<feature type="transmembrane region" description="Helical" evidence="6">
    <location>
        <begin position="220"/>
        <end position="239"/>
    </location>
</feature>
<gene>
    <name evidence="8" type="primary">atB_2</name>
    <name evidence="8" type="ORF">LOC62_04G006485</name>
</gene>
<dbReference type="PANTHER" id="PTHR23502">
    <property type="entry name" value="MAJOR FACILITATOR SUPERFAMILY"/>
    <property type="match status" value="1"/>
</dbReference>
<reference evidence="8" key="1">
    <citation type="submission" date="2023-10" db="EMBL/GenBank/DDBJ databases">
        <authorList>
            <person name="Noh H."/>
        </authorList>
    </citation>
    <scope>NUCLEOTIDE SEQUENCE</scope>
    <source>
        <strain evidence="8">DUCC4014</strain>
    </source>
</reference>
<dbReference type="AlphaFoldDB" id="A0AAF0YAH3"/>
<evidence type="ECO:0000256" key="4">
    <source>
        <dbReference type="ARBA" id="ARBA00023136"/>
    </source>
</evidence>
<evidence type="ECO:0000256" key="1">
    <source>
        <dbReference type="ARBA" id="ARBA00004141"/>
    </source>
</evidence>
<feature type="transmembrane region" description="Helical" evidence="6">
    <location>
        <begin position="245"/>
        <end position="265"/>
    </location>
</feature>
<proteinExistence type="predicted"/>
<sequence length="574" mass="62826">MTKSLSFGHQEPAPPTSVADADADERTLPGRLSQRTSQATLTPQSLPDGCSYGSIPSKDGEGAEKRVIWVDFPPASPENPICFSKSRKFLITAVVLLYTFWCSSTASAFSISAGTMCSHLHCRKFEAEAGIALYAWGAGIFPLIVAPLSEEFGRHPVYMFALIMLFVFHLANGVAKNMATVLMSRFFLGAAGSIGTSVVGGTISDIFIPAHRGVPMAISGFIVYFATGLGGAVFGYVDVRASWRWVWYVHTIGIGAMIPVVVFGLKETRTDIILRRRAAKLRKERGLADGGVYMHASEVDKVSFWSAVTTSLYRPFIFLTTEPIVMFFSLWVALANQWSVFYVQIAGLPYMMRNLWGFNTEQVGLMYFTTCIGAVFGLCGGQIQEHLYRKKAPTRGIEARLYAPMAGGILFSIGCFITGFTALPNIHWIGSAVGQVVVITSIFMIYVTAFTYVSECYGVFASSAIAGQSSARNLIGGCIAFATNTMFERMTPRWAIVMMASFAAVLALVPFVAFFYGPQIRARSKYSKVLMQQERDAIDAERIQREARGMDGHDFEDLEGDANGTTESHVKTKA</sequence>
<dbReference type="GO" id="GO:0005886">
    <property type="term" value="C:plasma membrane"/>
    <property type="evidence" value="ECO:0007669"/>
    <property type="project" value="TreeGrafter"/>
</dbReference>
<evidence type="ECO:0000256" key="2">
    <source>
        <dbReference type="ARBA" id="ARBA00022692"/>
    </source>
</evidence>
<keyword evidence="4 6" id="KW-0472">Membrane</keyword>
<protein>
    <submittedName>
        <fullName evidence="8">Efflux pump atB</fullName>
    </submittedName>
</protein>
<feature type="region of interest" description="Disordered" evidence="5">
    <location>
        <begin position="1"/>
        <end position="53"/>
    </location>
</feature>
<dbReference type="RefSeq" id="XP_062629037.1">
    <property type="nucleotide sequence ID" value="XM_062773053.1"/>
</dbReference>
<evidence type="ECO:0000256" key="6">
    <source>
        <dbReference type="SAM" id="Phobius"/>
    </source>
</evidence>